<dbReference type="AlphaFoldDB" id="A0A1X1LBQ5"/>
<dbReference type="GO" id="GO:0031556">
    <property type="term" value="P:transcriptional attenuation by ribosome"/>
    <property type="evidence" value="ECO:0007669"/>
    <property type="project" value="UniProtKB-UniRule"/>
</dbReference>
<evidence type="ECO:0000313" key="13">
    <source>
        <dbReference type="Proteomes" id="UP000319979"/>
    </source>
</evidence>
<keyword evidence="1" id="KW-0028">Amino-acid biosynthesis</keyword>
<proteinExistence type="predicted"/>
<evidence type="ECO:0000313" key="6">
    <source>
        <dbReference type="EMBL" id="MBS7673414.1"/>
    </source>
</evidence>
<evidence type="ECO:0000256" key="3">
    <source>
        <dbReference type="ARBA" id="ARBA00022697"/>
    </source>
</evidence>
<dbReference type="Proteomes" id="UP000471242">
    <property type="component" value="Unassembled WGS sequence"/>
</dbReference>
<accession>A0A1X1LBQ5</accession>
<evidence type="ECO:0000313" key="9">
    <source>
        <dbReference type="EMBL" id="TQP16811.1"/>
    </source>
</evidence>
<evidence type="ECO:0000313" key="11">
    <source>
        <dbReference type="EMBL" id="TXY90673.1"/>
    </source>
</evidence>
<dbReference type="GO" id="GO:0009088">
    <property type="term" value="P:threonine biosynthetic process"/>
    <property type="evidence" value="ECO:0007669"/>
    <property type="project" value="UniProtKB-KW"/>
</dbReference>
<evidence type="ECO:0000256" key="1">
    <source>
        <dbReference type="ARBA" id="ARBA00022605"/>
    </source>
</evidence>
<reference evidence="5 14" key="5">
    <citation type="submission" date="2019-09" db="EMBL/GenBank/DDBJ databases">
        <authorList>
            <person name="Kritzky A."/>
            <person name="Schelkanova E.Y."/>
            <person name="Alkhova Z.V."/>
            <person name="Smirnova N.I."/>
        </authorList>
    </citation>
    <scope>NUCLEOTIDE SEQUENCE [LARGE SCALE GENOMIC DNA]</scope>
    <source>
        <strain evidence="5 14">M1526</strain>
    </source>
</reference>
<dbReference type="NCBIfam" id="TIGR02077">
    <property type="entry name" value="thr_lead_pep"/>
    <property type="match status" value="1"/>
</dbReference>
<dbReference type="EMBL" id="VSIJ01000033">
    <property type="protein sequence ID" value="TXX64969.1"/>
    <property type="molecule type" value="Genomic_DNA"/>
</dbReference>
<dbReference type="Proteomes" id="UP000323819">
    <property type="component" value="Unassembled WGS sequence"/>
</dbReference>
<reference evidence="8 12" key="2">
    <citation type="submission" date="2019-02" db="EMBL/GenBank/DDBJ databases">
        <title>Genomic plasticity associated with the antimicrobial resistance in Vibrio cholerae.</title>
        <authorList>
            <person name="Verma J."/>
            <person name="Bag S."/>
            <person name="Saha B."/>
            <person name="Kumar P."/>
            <person name="Ghosh T.S."/>
            <person name="Dayal M."/>
            <person name="Senapati T."/>
            <person name="Mehra S."/>
            <person name="Dey P."/>
            <person name="Desigamani A."/>
            <person name="Kumar D."/>
            <person name="Rana P."/>
            <person name="Kumar B."/>
            <person name="Maiti T.K."/>
            <person name="Sharma N.C."/>
            <person name="Bhadra R.K."/>
            <person name="Mutreja A."/>
            <person name="Nair G.B."/>
            <person name="Ramamurthy T."/>
            <person name="Das B."/>
        </authorList>
    </citation>
    <scope>NUCLEOTIDE SEQUENCE [LARGE SCALE GENOMIC DNA]</scope>
    <source>
        <strain evidence="8 12">IDH06781</strain>
    </source>
</reference>
<evidence type="ECO:0000313" key="17">
    <source>
        <dbReference type="Proteomes" id="UP000471242"/>
    </source>
</evidence>
<dbReference type="GeneID" id="89513651"/>
<dbReference type="Proteomes" id="UP000323583">
    <property type="component" value="Unassembled WGS sequence"/>
</dbReference>
<dbReference type="GeneID" id="88783179"/>
<evidence type="ECO:0000313" key="7">
    <source>
        <dbReference type="EMBL" id="MVD22544.1"/>
    </source>
</evidence>
<organism evidence="8 12">
    <name type="scientific">Vibrio cholerae</name>
    <dbReference type="NCBI Taxonomy" id="666"/>
    <lineage>
        <taxon>Bacteria</taxon>
        <taxon>Pseudomonadati</taxon>
        <taxon>Pseudomonadota</taxon>
        <taxon>Gammaproteobacteria</taxon>
        <taxon>Vibrionales</taxon>
        <taxon>Vibrionaceae</taxon>
        <taxon>Vibrio</taxon>
    </lineage>
</organism>
<dbReference type="EMBL" id="VIOS01000013">
    <property type="protein sequence ID" value="TQP16811.1"/>
    <property type="molecule type" value="Genomic_DNA"/>
</dbReference>
<dbReference type="EMBL" id="SISP01000012">
    <property type="protein sequence ID" value="TBM42874.1"/>
    <property type="molecule type" value="Genomic_DNA"/>
</dbReference>
<reference evidence="7 17" key="1">
    <citation type="submission" date="2018-09" db="EMBL/GenBank/DDBJ databases">
        <title>Genomic epidemiology reveals two lineages of Vibrio cholerae that can cause global cholera epidemics despite absence of cholera toxin gene.</title>
        <authorList>
            <person name="Wang H."/>
            <person name="Zen W."/>
            <person name="Yu H."/>
            <person name="Zhang W."/>
            <person name="Pan J."/>
            <person name="Yang C."/>
            <person name="Cui Y."/>
        </authorList>
    </citation>
    <scope>NUCLEOTIDE SEQUENCE [LARGE SCALE GENOMIC DNA]</scope>
    <source>
        <strain evidence="7 17">00-1_S85</strain>
    </source>
</reference>
<keyword evidence="2" id="KW-0428">Leader peptide</keyword>
<name>A0A1X1LBQ5_VIBCL</name>
<dbReference type="EMBL" id="QZRB01000004">
    <property type="protein sequence ID" value="MVD22544.1"/>
    <property type="molecule type" value="Genomic_DNA"/>
</dbReference>
<reference evidence="6" key="7">
    <citation type="submission" date="2023-08" db="EMBL/GenBank/DDBJ databases">
        <title>Vibrio cholerae Outbreaks in Tanzania Exemplify Founder Flush: Simultaneous Increases in Population Size and Genetic Diversity.</title>
        <authorList>
            <person name="Debes A.K."/>
            <person name="Mohammed A."/>
            <person name="Maseke I."/>
            <person name="Almeida M."/>
            <person name="Li S."/>
            <person name="Matimba H."/>
            <person name="Joachim A."/>
            <person name="Mizinduko M."/>
            <person name="Nyanga S."/>
            <person name="Kelly M."/>
            <person name="Kachwamba Y."/>
            <person name="Schaffer A.M."/>
            <person name="Nyanga A.S."/>
            <person name="Mghamba J."/>
            <person name="Mosha F.S."/>
            <person name="Sack D.A."/>
            <person name="Stine O.C."/>
        </authorList>
    </citation>
    <scope>NUCLEOTIDE SEQUENCE</scope>
    <source>
        <strain evidence="6">TDS0091212</strain>
    </source>
</reference>
<evidence type="ECO:0000313" key="5">
    <source>
        <dbReference type="EMBL" id="KAA1255409.1"/>
    </source>
</evidence>
<sequence>MQANTQIDRKTVMLNHSLIVMTTIITITDTSHVGAGC</sequence>
<protein>
    <recommendedName>
        <fullName evidence="4">thr operon leader peptide</fullName>
    </recommendedName>
</protein>
<dbReference type="EMBL" id="VSGZ01000037">
    <property type="protein sequence ID" value="TXY90673.1"/>
    <property type="molecule type" value="Genomic_DNA"/>
</dbReference>
<gene>
    <name evidence="8" type="primary">thrL</name>
    <name evidence="7" type="ORF">D6U24_04155</name>
    <name evidence="8" type="ORF">EYB64_08785</name>
    <name evidence="5" type="ORF">F0M16_07480</name>
    <name evidence="9" type="ORF">FLM02_05125</name>
    <name evidence="11" type="ORF">FXE67_11805</name>
    <name evidence="10" type="ORF">FXF03_10865</name>
    <name evidence="6" type="ORF">KIN13_08240</name>
</gene>
<evidence type="ECO:0000313" key="16">
    <source>
        <dbReference type="Proteomes" id="UP000323819"/>
    </source>
</evidence>
<dbReference type="Proteomes" id="UP000323225">
    <property type="component" value="Unassembled WGS sequence"/>
</dbReference>
<evidence type="ECO:0000313" key="10">
    <source>
        <dbReference type="EMBL" id="TXX64969.1"/>
    </source>
</evidence>
<dbReference type="EMBL" id="JAHBND010000402">
    <property type="protein sequence ID" value="MBS7673414.1"/>
    <property type="molecule type" value="Genomic_DNA"/>
</dbReference>
<evidence type="ECO:0000256" key="2">
    <source>
        <dbReference type="ARBA" id="ARBA00022623"/>
    </source>
</evidence>
<reference evidence="9 13" key="4">
    <citation type="submission" date="2019-07" db="EMBL/GenBank/DDBJ databases">
        <title>Phenotypic and genotypic antimicrobial resistance traits of Vibrio cholerae non-O1/non-O139 isolated from a large Austrian lake frequently associated with cases of infection.</title>
        <authorList>
            <person name="Lepuschitz S."/>
            <person name="Baron S."/>
            <person name="Larvor E."/>
            <person name="Granier S."/>
            <person name="Pretzer C."/>
            <person name="Mach R.L."/>
            <person name="Farnleitner A.H."/>
            <person name="Ruppitsch W."/>
            <person name="Pleininger S."/>
            <person name="Indra A."/>
            <person name="Kirschner A.K.T."/>
        </authorList>
    </citation>
    <scope>NUCLEOTIDE SEQUENCE [LARGE SCALE GENOMIC DNA]</scope>
    <source>
        <strain evidence="9 13">A12JL36W90</strain>
    </source>
</reference>
<evidence type="ECO:0000313" key="14">
    <source>
        <dbReference type="Proteomes" id="UP000323225"/>
    </source>
</evidence>
<dbReference type="Proteomes" id="UP001196338">
    <property type="component" value="Unassembled WGS sequence"/>
</dbReference>
<comment type="caution">
    <text evidence="8">The sequence shown here is derived from an EMBL/GenBank/DDBJ whole genome shotgun (WGS) entry which is preliminary data.</text>
</comment>
<evidence type="ECO:0000313" key="15">
    <source>
        <dbReference type="Proteomes" id="UP000323583"/>
    </source>
</evidence>
<dbReference type="Proteomes" id="UP000319979">
    <property type="component" value="Unassembled WGS sequence"/>
</dbReference>
<keyword evidence="3" id="KW-0791">Threonine biosynthesis</keyword>
<reference evidence="6" key="6">
    <citation type="submission" date="2021-05" db="EMBL/GenBank/DDBJ databases">
        <authorList>
            <person name="Stine C."/>
        </authorList>
    </citation>
    <scope>NUCLEOTIDE SEQUENCE</scope>
    <source>
        <strain evidence="6">TDS0091212</strain>
    </source>
</reference>
<dbReference type="RefSeq" id="WP_001925859.1">
    <property type="nucleotide sequence ID" value="NZ_AP018677.1"/>
</dbReference>
<evidence type="ECO:0000313" key="8">
    <source>
        <dbReference type="EMBL" id="TBM42874.1"/>
    </source>
</evidence>
<dbReference type="EMBL" id="VUAA01000006">
    <property type="protein sequence ID" value="KAA1255409.1"/>
    <property type="molecule type" value="Genomic_DNA"/>
</dbReference>
<dbReference type="InterPro" id="IPR011720">
    <property type="entry name" value="Thr_lead_pept"/>
</dbReference>
<evidence type="ECO:0000256" key="4">
    <source>
        <dbReference type="NCBIfam" id="TIGR02077"/>
    </source>
</evidence>
<evidence type="ECO:0000313" key="12">
    <source>
        <dbReference type="Proteomes" id="UP000294145"/>
    </source>
</evidence>
<reference evidence="15 16" key="3">
    <citation type="submission" date="2019-06" db="EMBL/GenBank/DDBJ databases">
        <title>Vibrio cholerae phylogeny based on whole-genome sequencing reveals genetic diversity and population strucutre.</title>
        <authorList>
            <person name="Zhiqiu Y."/>
            <person name="Bin L."/>
            <person name="Lingyan J."/>
        </authorList>
    </citation>
    <scope>NUCLEOTIDE SEQUENCE [LARGE SCALE GENOMIC DNA]</scope>
    <source>
        <strain evidence="11 15">N2768</strain>
        <strain evidence="10 16">N2814</strain>
    </source>
</reference>
<dbReference type="Proteomes" id="UP000294145">
    <property type="component" value="Unassembled WGS sequence"/>
</dbReference>